<gene>
    <name evidence="1" type="ORF">Poly51_58420</name>
</gene>
<reference evidence="1 2" key="1">
    <citation type="submission" date="2019-02" db="EMBL/GenBank/DDBJ databases">
        <title>Deep-cultivation of Planctomycetes and their phenomic and genomic characterization uncovers novel biology.</title>
        <authorList>
            <person name="Wiegand S."/>
            <person name="Jogler M."/>
            <person name="Boedeker C."/>
            <person name="Pinto D."/>
            <person name="Vollmers J."/>
            <person name="Rivas-Marin E."/>
            <person name="Kohn T."/>
            <person name="Peeters S.H."/>
            <person name="Heuer A."/>
            <person name="Rast P."/>
            <person name="Oberbeckmann S."/>
            <person name="Bunk B."/>
            <person name="Jeske O."/>
            <person name="Meyerdierks A."/>
            <person name="Storesund J.E."/>
            <person name="Kallscheuer N."/>
            <person name="Luecker S."/>
            <person name="Lage O.M."/>
            <person name="Pohl T."/>
            <person name="Merkel B.J."/>
            <person name="Hornburger P."/>
            <person name="Mueller R.-W."/>
            <person name="Bruemmer F."/>
            <person name="Labrenz M."/>
            <person name="Spormann A.M."/>
            <person name="Op Den Camp H."/>
            <person name="Overmann J."/>
            <person name="Amann R."/>
            <person name="Jetten M.S.M."/>
            <person name="Mascher T."/>
            <person name="Medema M.H."/>
            <person name="Devos D.P."/>
            <person name="Kaster A.-K."/>
            <person name="Ovreas L."/>
            <person name="Rohde M."/>
            <person name="Galperin M.Y."/>
            <person name="Jogler C."/>
        </authorList>
    </citation>
    <scope>NUCLEOTIDE SEQUENCE [LARGE SCALE GENOMIC DNA]</scope>
    <source>
        <strain evidence="1 2">Poly51</strain>
    </source>
</reference>
<keyword evidence="2" id="KW-1185">Reference proteome</keyword>
<organism evidence="1 2">
    <name type="scientific">Rubripirellula tenax</name>
    <dbReference type="NCBI Taxonomy" id="2528015"/>
    <lineage>
        <taxon>Bacteria</taxon>
        <taxon>Pseudomonadati</taxon>
        <taxon>Planctomycetota</taxon>
        <taxon>Planctomycetia</taxon>
        <taxon>Pirellulales</taxon>
        <taxon>Pirellulaceae</taxon>
        <taxon>Rubripirellula</taxon>
    </lineage>
</organism>
<dbReference type="EMBL" id="SJPW01000009">
    <property type="protein sequence ID" value="TWU44776.1"/>
    <property type="molecule type" value="Genomic_DNA"/>
</dbReference>
<dbReference type="Proteomes" id="UP000318288">
    <property type="component" value="Unassembled WGS sequence"/>
</dbReference>
<accession>A0A5C6EBA2</accession>
<evidence type="ECO:0000313" key="1">
    <source>
        <dbReference type="EMBL" id="TWU44776.1"/>
    </source>
</evidence>
<comment type="caution">
    <text evidence="1">The sequence shown here is derived from an EMBL/GenBank/DDBJ whole genome shotgun (WGS) entry which is preliminary data.</text>
</comment>
<name>A0A5C6EBA2_9BACT</name>
<dbReference type="AlphaFoldDB" id="A0A5C6EBA2"/>
<protein>
    <submittedName>
        <fullName evidence="1">Uncharacterized protein</fullName>
    </submittedName>
</protein>
<sequence length="51" mass="5620">MMEQCYSGGMLGELQTVYSQKDIKASLMSAAKFEVSWAADTEGEGAIRLMR</sequence>
<evidence type="ECO:0000313" key="2">
    <source>
        <dbReference type="Proteomes" id="UP000318288"/>
    </source>
</evidence>
<proteinExistence type="predicted"/>